<gene>
    <name evidence="1" type="ORF">DPEC_G00182140</name>
</gene>
<organism evidence="1 2">
    <name type="scientific">Dallia pectoralis</name>
    <name type="common">Alaska blackfish</name>
    <dbReference type="NCBI Taxonomy" id="75939"/>
    <lineage>
        <taxon>Eukaryota</taxon>
        <taxon>Metazoa</taxon>
        <taxon>Chordata</taxon>
        <taxon>Craniata</taxon>
        <taxon>Vertebrata</taxon>
        <taxon>Euteleostomi</taxon>
        <taxon>Actinopterygii</taxon>
        <taxon>Neopterygii</taxon>
        <taxon>Teleostei</taxon>
        <taxon>Protacanthopterygii</taxon>
        <taxon>Esociformes</taxon>
        <taxon>Umbridae</taxon>
        <taxon>Dallia</taxon>
    </lineage>
</organism>
<evidence type="ECO:0000313" key="2">
    <source>
        <dbReference type="Proteomes" id="UP001157502"/>
    </source>
</evidence>
<sequence>MDIDAKYRYDTVNPIEVNTAFITHTICFTEISCALYLAINIVTFLVGVLGNGLVVWIAGFEMKKTVNTTWHLGLAAFDFIFCAAYLPMKILHITTNAWVSIVTCDLANALLLITMFSTAFLLVLVGVDRCVLVVYPAWAQNNRTAGKAVAMVTLAWVSSVALSTRFAFIDNQTRGLEMQAVSQFIGGFAMPFLVILVCLCVVIRRLGTRPTMMMIVSSKPLRVMNALIATYFICWLPYHVILLLYQNHKHYNREVLRAGHMLGELLAIALGFLRPVLYVCMGNDVEPTLMRSVIYRIENAIGEDDEFSPTTSTSTTRTTSTSGGTSTHP</sequence>
<accession>A0ACC2GAU9</accession>
<comment type="caution">
    <text evidence="1">The sequence shown here is derived from an EMBL/GenBank/DDBJ whole genome shotgun (WGS) entry which is preliminary data.</text>
</comment>
<dbReference type="EMBL" id="CM055742">
    <property type="protein sequence ID" value="KAJ8000608.1"/>
    <property type="molecule type" value="Genomic_DNA"/>
</dbReference>
<name>A0ACC2GAU9_DALPE</name>
<keyword evidence="2" id="KW-1185">Reference proteome</keyword>
<reference evidence="1" key="1">
    <citation type="submission" date="2021-05" db="EMBL/GenBank/DDBJ databases">
        <authorList>
            <person name="Pan Q."/>
            <person name="Jouanno E."/>
            <person name="Zahm M."/>
            <person name="Klopp C."/>
            <person name="Cabau C."/>
            <person name="Louis A."/>
            <person name="Berthelot C."/>
            <person name="Parey E."/>
            <person name="Roest Crollius H."/>
            <person name="Montfort J."/>
            <person name="Robinson-Rechavi M."/>
            <person name="Bouchez O."/>
            <person name="Lampietro C."/>
            <person name="Lopez Roques C."/>
            <person name="Donnadieu C."/>
            <person name="Postlethwait J."/>
            <person name="Bobe J."/>
            <person name="Dillon D."/>
            <person name="Chandos A."/>
            <person name="von Hippel F."/>
            <person name="Guiguen Y."/>
        </authorList>
    </citation>
    <scope>NUCLEOTIDE SEQUENCE</scope>
    <source>
        <strain evidence="1">YG-Jan2019</strain>
    </source>
</reference>
<proteinExistence type="predicted"/>
<protein>
    <submittedName>
        <fullName evidence="1">Uncharacterized protein</fullName>
    </submittedName>
</protein>
<evidence type="ECO:0000313" key="1">
    <source>
        <dbReference type="EMBL" id="KAJ8000608.1"/>
    </source>
</evidence>
<dbReference type="Proteomes" id="UP001157502">
    <property type="component" value="Chromosome 15"/>
</dbReference>